<dbReference type="EMBL" id="CP100595">
    <property type="protein sequence ID" value="UTJ06316.1"/>
    <property type="molecule type" value="Genomic_DNA"/>
</dbReference>
<proteinExistence type="predicted"/>
<keyword evidence="2" id="KW-1185">Reference proteome</keyword>
<organism evidence="1 2">
    <name type="scientific">Arcobacter roscoffensis</name>
    <dbReference type="NCBI Taxonomy" id="2961520"/>
    <lineage>
        <taxon>Bacteria</taxon>
        <taxon>Pseudomonadati</taxon>
        <taxon>Campylobacterota</taxon>
        <taxon>Epsilonproteobacteria</taxon>
        <taxon>Campylobacterales</taxon>
        <taxon>Arcobacteraceae</taxon>
        <taxon>Arcobacter</taxon>
    </lineage>
</organism>
<evidence type="ECO:0000313" key="2">
    <source>
        <dbReference type="Proteomes" id="UP001060012"/>
    </source>
</evidence>
<dbReference type="Proteomes" id="UP001060012">
    <property type="component" value="Chromosome"/>
</dbReference>
<protein>
    <submittedName>
        <fullName evidence="1">Uncharacterized protein</fullName>
    </submittedName>
</protein>
<reference evidence="1" key="1">
    <citation type="submission" date="2022-07" db="EMBL/GenBank/DDBJ databases">
        <title>Arcobacter roscoffensis sp. nov., a marine bacterium isolated from coastal seawater collected from Roscoff, France.</title>
        <authorList>
            <person name="Pascual J."/>
            <person name="Lepeaux C."/>
            <person name="Methner A."/>
            <person name="Overmann J."/>
        </authorList>
    </citation>
    <scope>NUCLEOTIDE SEQUENCE</scope>
    <source>
        <strain evidence="1">ARW1-2F2</strain>
    </source>
</reference>
<dbReference type="RefSeq" id="WP_254576496.1">
    <property type="nucleotide sequence ID" value="NZ_CP100595.1"/>
</dbReference>
<gene>
    <name evidence="1" type="ORF">NJU99_13855</name>
</gene>
<evidence type="ECO:0000313" key="1">
    <source>
        <dbReference type="EMBL" id="UTJ06316.1"/>
    </source>
</evidence>
<accession>A0ABY5E2A5</accession>
<sequence>MNFQNELKKFDLKEVFNHDDYMKYLESKTVRTPKTGTILDYISKEQELELRAQRNIDLKKYDPTPQHIKEHMNFAFKVFHEVCEQNKNDELLQFLQTNELGQKALLSTNWYEKYNYTYNIAS</sequence>
<name>A0ABY5E2A5_9BACT</name>